<dbReference type="NCBIfam" id="NF006764">
    <property type="entry name" value="PRK09285.1"/>
    <property type="match status" value="1"/>
</dbReference>
<dbReference type="EC" id="4.3.2.2" evidence="4 9"/>
<keyword evidence="6 9" id="KW-0658">Purine biosynthesis</keyword>
<dbReference type="VEuPathDB" id="CryptoDB:Vbra_16681"/>
<dbReference type="EMBL" id="CDMY01000542">
    <property type="protein sequence ID" value="CEM21716.1"/>
    <property type="molecule type" value="Genomic_DNA"/>
</dbReference>
<organism evidence="12 13">
    <name type="scientific">Vitrella brassicaformis (strain CCMP3155)</name>
    <dbReference type="NCBI Taxonomy" id="1169540"/>
    <lineage>
        <taxon>Eukaryota</taxon>
        <taxon>Sar</taxon>
        <taxon>Alveolata</taxon>
        <taxon>Colpodellida</taxon>
        <taxon>Vitrellaceae</taxon>
        <taxon>Vitrella</taxon>
    </lineage>
</organism>
<accession>A0A0G4G1H4</accession>
<evidence type="ECO:0000256" key="5">
    <source>
        <dbReference type="ARBA" id="ARBA00017058"/>
    </source>
</evidence>
<evidence type="ECO:0000259" key="10">
    <source>
        <dbReference type="Pfam" id="PF00206"/>
    </source>
</evidence>
<feature type="domain" description="Adenylosuccinate lyase PurB C-terminal" evidence="11">
    <location>
        <begin position="340"/>
        <end position="454"/>
    </location>
</feature>
<dbReference type="InterPro" id="IPR000362">
    <property type="entry name" value="Fumarate_lyase_fam"/>
</dbReference>
<dbReference type="InterPro" id="IPR024083">
    <property type="entry name" value="Fumarase/histidase_N"/>
</dbReference>
<dbReference type="InterPro" id="IPR013539">
    <property type="entry name" value="PurB_C"/>
</dbReference>
<evidence type="ECO:0000256" key="8">
    <source>
        <dbReference type="ARBA" id="ARBA00030717"/>
    </source>
</evidence>
<dbReference type="NCBIfam" id="TIGR00928">
    <property type="entry name" value="purB"/>
    <property type="match status" value="1"/>
</dbReference>
<dbReference type="InterPro" id="IPR020557">
    <property type="entry name" value="Fumarate_lyase_CS"/>
</dbReference>
<keyword evidence="13" id="KW-1185">Reference proteome</keyword>
<dbReference type="CDD" id="cd01598">
    <property type="entry name" value="PurB"/>
    <property type="match status" value="1"/>
</dbReference>
<sequence length="472" mass="51646">MMNGAGSSLSSLTALSPLDGRYASKTAALREYFSEYGLIKHRIQVELAWLHTMADCSGIPEVTPLDAAGKGVLQQLGGIGPSDAERVKAIEGVTNHDVKAIEYFIKERIDAAGVASLQGVKEFIHFSCTSEDINNLAYGLMLKGAVKNVIRPAMIKIIHTIANLAVECADVPLLSRTHGQPATPTTFGKELANVAYRLHTHVSRHIDRVEYMGKFNGAVGNFNAHLVAYPDIDWPQLAKTLVEGHLGLTYQPYSTQIECHDYIAELCDGVSRFNTTLMDFNMDMWSYIARDLLKLKVIANEVGSSTMPHKVNPIDFENSEGNLGVANALLRFFSSKLPISRLQRDLTDSTVLRNLGTALGNSLLAYESTLKGLSKVAVDEQAMAAELDRNWMILAEPVQTVMRKVGLENPYEKLKALTRGQTVDQGVMREFVRSLGLGKADEDRLMHLSPASYTGVASQLAKDLPTIVGKNA</sequence>
<comment type="catalytic activity">
    <reaction evidence="9">
        <text>N(6)-(1,2-dicarboxyethyl)-AMP = fumarate + AMP</text>
        <dbReference type="Rhea" id="RHEA:16853"/>
        <dbReference type="ChEBI" id="CHEBI:29806"/>
        <dbReference type="ChEBI" id="CHEBI:57567"/>
        <dbReference type="ChEBI" id="CHEBI:456215"/>
        <dbReference type="EC" id="4.3.2.2"/>
    </reaction>
</comment>
<comment type="pathway">
    <text evidence="2 9">Purine metabolism; AMP biosynthesis via de novo pathway; AMP from IMP: step 2/2.</text>
</comment>
<dbReference type="InterPro" id="IPR008948">
    <property type="entry name" value="L-Aspartase-like"/>
</dbReference>
<protein>
    <recommendedName>
        <fullName evidence="5 9">Adenylosuccinate lyase</fullName>
        <shortName evidence="9">ASL</shortName>
        <ecNumber evidence="4 9">4.3.2.2</ecNumber>
    </recommendedName>
    <alternativeName>
        <fullName evidence="8 9">Adenylosuccinase</fullName>
    </alternativeName>
</protein>
<name>A0A0G4G1H4_VITBC</name>
<comment type="catalytic activity">
    <reaction evidence="9">
        <text>(2S)-2-[5-amino-1-(5-phospho-beta-D-ribosyl)imidazole-4-carboxamido]succinate = 5-amino-1-(5-phospho-beta-D-ribosyl)imidazole-4-carboxamide + fumarate</text>
        <dbReference type="Rhea" id="RHEA:23920"/>
        <dbReference type="ChEBI" id="CHEBI:29806"/>
        <dbReference type="ChEBI" id="CHEBI:58443"/>
        <dbReference type="ChEBI" id="CHEBI:58475"/>
        <dbReference type="EC" id="4.3.2.2"/>
    </reaction>
</comment>
<dbReference type="GO" id="GO:0070626">
    <property type="term" value="F:(S)-2-(5-amino-1-(5-phospho-D-ribosyl)imidazole-4-carboxamido) succinate lyase (fumarate-forming) activity"/>
    <property type="evidence" value="ECO:0007669"/>
    <property type="project" value="RHEA"/>
</dbReference>
<evidence type="ECO:0000256" key="3">
    <source>
        <dbReference type="ARBA" id="ARBA00008273"/>
    </source>
</evidence>
<dbReference type="UniPathway" id="UPA00075">
    <property type="reaction ID" value="UER00336"/>
</dbReference>
<comment type="pathway">
    <text evidence="1 9">Purine metabolism; IMP biosynthesis via de novo pathway; 5-amino-1-(5-phospho-D-ribosyl)imidazole-4-carboxamide from 5-amino-1-(5-phospho-D-ribosyl)imidazole-4-carboxylate: step 2/2.</text>
</comment>
<keyword evidence="7 9" id="KW-0456">Lyase</keyword>
<dbReference type="InParanoid" id="A0A0G4G1H4"/>
<dbReference type="OrthoDB" id="443734at2759"/>
<evidence type="ECO:0000256" key="9">
    <source>
        <dbReference type="RuleBase" id="RU361172"/>
    </source>
</evidence>
<dbReference type="PRINTS" id="PR00149">
    <property type="entry name" value="FUMRATELYASE"/>
</dbReference>
<dbReference type="GO" id="GO:0004018">
    <property type="term" value="F:N6-(1,2-dicarboxyethyl)AMP AMP-lyase (fumarate-forming) activity"/>
    <property type="evidence" value="ECO:0007669"/>
    <property type="project" value="InterPro"/>
</dbReference>
<dbReference type="Gene3D" id="1.10.275.10">
    <property type="entry name" value="Fumarase/aspartase (N-terminal domain)"/>
    <property type="match status" value="1"/>
</dbReference>
<reference evidence="12 13" key="1">
    <citation type="submission" date="2014-11" db="EMBL/GenBank/DDBJ databases">
        <authorList>
            <person name="Zhu J."/>
            <person name="Qi W."/>
            <person name="Song R."/>
        </authorList>
    </citation>
    <scope>NUCLEOTIDE SEQUENCE [LARGE SCALE GENOMIC DNA]</scope>
</reference>
<dbReference type="Gene3D" id="1.20.200.10">
    <property type="entry name" value="Fumarase/aspartase (Central domain)"/>
    <property type="match status" value="1"/>
</dbReference>
<evidence type="ECO:0000256" key="2">
    <source>
        <dbReference type="ARBA" id="ARBA00004734"/>
    </source>
</evidence>
<evidence type="ECO:0000259" key="11">
    <source>
        <dbReference type="Pfam" id="PF08328"/>
    </source>
</evidence>
<dbReference type="Pfam" id="PF00206">
    <property type="entry name" value="Lyase_1"/>
    <property type="match status" value="1"/>
</dbReference>
<dbReference type="FunCoup" id="A0A0G4G1H4">
    <property type="interactions" value="410"/>
</dbReference>
<dbReference type="InterPro" id="IPR022761">
    <property type="entry name" value="Fumarate_lyase_N"/>
</dbReference>
<evidence type="ECO:0000313" key="12">
    <source>
        <dbReference type="EMBL" id="CEM21716.1"/>
    </source>
</evidence>
<evidence type="ECO:0000313" key="13">
    <source>
        <dbReference type="Proteomes" id="UP000041254"/>
    </source>
</evidence>
<evidence type="ECO:0000256" key="7">
    <source>
        <dbReference type="ARBA" id="ARBA00023239"/>
    </source>
</evidence>
<proteinExistence type="inferred from homology"/>
<dbReference type="PhylomeDB" id="A0A0G4G1H4"/>
<evidence type="ECO:0000256" key="6">
    <source>
        <dbReference type="ARBA" id="ARBA00022755"/>
    </source>
</evidence>
<dbReference type="STRING" id="1169540.A0A0G4G1H4"/>
<evidence type="ECO:0000256" key="4">
    <source>
        <dbReference type="ARBA" id="ARBA00012339"/>
    </source>
</evidence>
<dbReference type="InterPro" id="IPR047136">
    <property type="entry name" value="PurB_bact"/>
</dbReference>
<dbReference type="GO" id="GO:0006189">
    <property type="term" value="P:'de novo' IMP biosynthetic process"/>
    <property type="evidence" value="ECO:0007669"/>
    <property type="project" value="UniProtKB-UniPathway"/>
</dbReference>
<dbReference type="Gene3D" id="1.10.40.30">
    <property type="entry name" value="Fumarase/aspartase (C-terminal domain)"/>
    <property type="match status" value="1"/>
</dbReference>
<dbReference type="PANTHER" id="PTHR43411:SF1">
    <property type="entry name" value="ADENYLOSUCCINATE LYASE"/>
    <property type="match status" value="1"/>
</dbReference>
<dbReference type="AlphaFoldDB" id="A0A0G4G1H4"/>
<dbReference type="PROSITE" id="PS00163">
    <property type="entry name" value="FUMARATE_LYASES"/>
    <property type="match status" value="1"/>
</dbReference>
<comment type="similarity">
    <text evidence="3 9">Belongs to the lyase 1 family. Adenylosuccinate lyase subfamily.</text>
</comment>
<dbReference type="UniPathway" id="UPA00074">
    <property type="reaction ID" value="UER00132"/>
</dbReference>
<dbReference type="SUPFAM" id="SSF48557">
    <property type="entry name" value="L-aspartase-like"/>
    <property type="match status" value="1"/>
</dbReference>
<dbReference type="Proteomes" id="UP000041254">
    <property type="component" value="Unassembled WGS sequence"/>
</dbReference>
<dbReference type="GO" id="GO:0044208">
    <property type="term" value="P:'de novo' AMP biosynthetic process"/>
    <property type="evidence" value="ECO:0007669"/>
    <property type="project" value="UniProtKB-UniPathway"/>
</dbReference>
<feature type="domain" description="Fumarate lyase N-terminal" evidence="10">
    <location>
        <begin position="20"/>
        <end position="322"/>
    </location>
</feature>
<evidence type="ECO:0000256" key="1">
    <source>
        <dbReference type="ARBA" id="ARBA00004706"/>
    </source>
</evidence>
<dbReference type="Pfam" id="PF08328">
    <property type="entry name" value="ASL_C"/>
    <property type="match status" value="1"/>
</dbReference>
<gene>
    <name evidence="12" type="ORF">Vbra_16681</name>
</gene>
<dbReference type="OMA" id="NNWAVVA"/>
<dbReference type="PANTHER" id="PTHR43411">
    <property type="entry name" value="ADENYLOSUCCINATE LYASE"/>
    <property type="match status" value="1"/>
</dbReference>
<dbReference type="InterPro" id="IPR004769">
    <property type="entry name" value="Pur_lyase"/>
</dbReference>